<gene>
    <name evidence="1" type="ORF">N8I77_013396</name>
</gene>
<sequence>MASENADFPKLKPAFIMRGTLGKFLPIGPLHTGSTASYVTFEDGEIETVPGFEPAFKAKLTAGADWLTVDADGQHARVDVRAIAKTDDDKIIDYRVEGIIKLVGPMLKVFTFQPDMATTPFGYATGNAILKASDESLRALDSTKFVSNVRMVVTEEGKIMLENKSSQVVFGAYE</sequence>
<dbReference type="Proteomes" id="UP001265746">
    <property type="component" value="Unassembled WGS sequence"/>
</dbReference>
<reference evidence="1" key="1">
    <citation type="submission" date="2023-06" db="EMBL/GenBank/DDBJ databases">
        <authorList>
            <person name="Noh H."/>
        </authorList>
    </citation>
    <scope>NUCLEOTIDE SEQUENCE</scope>
    <source>
        <strain evidence="1">DUCC20226</strain>
    </source>
</reference>
<accession>A0AAD9VWM7</accession>
<dbReference type="AlphaFoldDB" id="A0AAD9VWM7"/>
<proteinExistence type="predicted"/>
<evidence type="ECO:0000313" key="2">
    <source>
        <dbReference type="Proteomes" id="UP001265746"/>
    </source>
</evidence>
<dbReference type="Gene3D" id="2.40.160.20">
    <property type="match status" value="1"/>
</dbReference>
<protein>
    <submittedName>
        <fullName evidence="1">Uncharacterized protein</fullName>
    </submittedName>
</protein>
<comment type="caution">
    <text evidence="1">The sequence shown here is derived from an EMBL/GenBank/DDBJ whole genome shotgun (WGS) entry which is preliminary data.</text>
</comment>
<evidence type="ECO:0000313" key="1">
    <source>
        <dbReference type="EMBL" id="KAK2596509.1"/>
    </source>
</evidence>
<keyword evidence="2" id="KW-1185">Reference proteome</keyword>
<organism evidence="1 2">
    <name type="scientific">Phomopsis amygdali</name>
    <name type="common">Fusicoccum amygdali</name>
    <dbReference type="NCBI Taxonomy" id="1214568"/>
    <lineage>
        <taxon>Eukaryota</taxon>
        <taxon>Fungi</taxon>
        <taxon>Dikarya</taxon>
        <taxon>Ascomycota</taxon>
        <taxon>Pezizomycotina</taxon>
        <taxon>Sordariomycetes</taxon>
        <taxon>Sordariomycetidae</taxon>
        <taxon>Diaporthales</taxon>
        <taxon>Diaporthaceae</taxon>
        <taxon>Diaporthe</taxon>
    </lineage>
</organism>
<dbReference type="EMBL" id="JAUJFL010000011">
    <property type="protein sequence ID" value="KAK2596509.1"/>
    <property type="molecule type" value="Genomic_DNA"/>
</dbReference>
<name>A0AAD9VWM7_PHOAM</name>
<dbReference type="Pfam" id="PF11578">
    <property type="entry name" value="DUF3237"/>
    <property type="match status" value="1"/>
</dbReference>